<protein>
    <submittedName>
        <fullName evidence="1">Uncharacterized protein</fullName>
    </submittedName>
</protein>
<name>A0A6M3YNH4_9CAUD</name>
<accession>A0A6M3YNH4</accession>
<sequence length="80" mass="9333">MMFPLKARVRNKTGTQEWMECLRETKHYYISQAVGYDGKNIRYNKVGGKRVGMEQYLQLETVRPVNVPFDLKLPNGKPTI</sequence>
<proteinExistence type="predicted"/>
<evidence type="ECO:0000313" key="1">
    <source>
        <dbReference type="EMBL" id="QJI53301.1"/>
    </source>
</evidence>
<organism evidence="1 2">
    <name type="scientific">Enterobacter phage EBPL</name>
    <dbReference type="NCBI Taxonomy" id="2729191"/>
    <lineage>
        <taxon>Viruses</taxon>
        <taxon>Duplodnaviria</taxon>
        <taxon>Heunggongvirae</taxon>
        <taxon>Uroviricota</taxon>
        <taxon>Caudoviricetes</taxon>
        <taxon>Pantevenvirales</taxon>
        <taxon>Straboviridae</taxon>
        <taxon>Pseudotevenvirus</taxon>
        <taxon>Pseudotevenvirus leb</taxon>
    </lineage>
</organism>
<reference evidence="1 2" key="1">
    <citation type="submission" date="2020-04" db="EMBL/GenBank/DDBJ databases">
        <authorList>
            <person name="Naseem H."/>
            <person name="Alvi I.A."/>
            <person name="Asif M."/>
            <person name="Rehman S."/>
        </authorList>
    </citation>
    <scope>NUCLEOTIDE SEQUENCE [LARGE SCALE GENOMIC DNA]</scope>
</reference>
<evidence type="ECO:0000313" key="2">
    <source>
        <dbReference type="Proteomes" id="UP000501441"/>
    </source>
</evidence>
<dbReference type="Proteomes" id="UP000501441">
    <property type="component" value="Segment"/>
</dbReference>
<gene>
    <name evidence="1" type="ORF">EBPL_00260</name>
</gene>
<dbReference type="EMBL" id="MT341500">
    <property type="protein sequence ID" value="QJI53301.1"/>
    <property type="molecule type" value="Genomic_DNA"/>
</dbReference>